<evidence type="ECO:0000313" key="1">
    <source>
        <dbReference type="EMBL" id="CAB1460275.1"/>
    </source>
</evidence>
<proteinExistence type="predicted"/>
<comment type="caution">
    <text evidence="1">The sequence shown here is derived from an EMBL/GenBank/DDBJ whole genome shotgun (WGS) entry which is preliminary data.</text>
</comment>
<name>A0A9N7ZDC9_PLEPL</name>
<accession>A0A9N7ZDC9</accession>
<dbReference type="AlphaFoldDB" id="A0A9N7ZDC9"/>
<organism evidence="1 2">
    <name type="scientific">Pleuronectes platessa</name>
    <name type="common">European plaice</name>
    <dbReference type="NCBI Taxonomy" id="8262"/>
    <lineage>
        <taxon>Eukaryota</taxon>
        <taxon>Metazoa</taxon>
        <taxon>Chordata</taxon>
        <taxon>Craniata</taxon>
        <taxon>Vertebrata</taxon>
        <taxon>Euteleostomi</taxon>
        <taxon>Actinopterygii</taxon>
        <taxon>Neopterygii</taxon>
        <taxon>Teleostei</taxon>
        <taxon>Neoteleostei</taxon>
        <taxon>Acanthomorphata</taxon>
        <taxon>Carangaria</taxon>
        <taxon>Pleuronectiformes</taxon>
        <taxon>Pleuronectoidei</taxon>
        <taxon>Pleuronectidae</taxon>
        <taxon>Pleuronectes</taxon>
    </lineage>
</organism>
<keyword evidence="2" id="KW-1185">Reference proteome</keyword>
<evidence type="ECO:0000313" key="2">
    <source>
        <dbReference type="Proteomes" id="UP001153269"/>
    </source>
</evidence>
<sequence>MLTLVDQDTSPLLWEKAYGPSEEDTACHRAPMKAPPQWIQNSHHPAAATPNTPESLALISQRLPLNLLLTFDIRSSFHQPFGVLSIPVSVSCLSSSHTLDPNLRLMLTPSTALSLGLLAAGGCRRSTWHHELRVKQTSREEKELGRLMKRRMKRTQETEVVAFPLPAQGEDRPCAVK</sequence>
<dbReference type="Proteomes" id="UP001153269">
    <property type="component" value="Unassembled WGS sequence"/>
</dbReference>
<reference evidence="1" key="1">
    <citation type="submission" date="2020-03" db="EMBL/GenBank/DDBJ databases">
        <authorList>
            <person name="Weist P."/>
        </authorList>
    </citation>
    <scope>NUCLEOTIDE SEQUENCE</scope>
</reference>
<protein>
    <submittedName>
        <fullName evidence="1">Uncharacterized protein</fullName>
    </submittedName>
</protein>
<dbReference type="EMBL" id="CADEAL010004469">
    <property type="protein sequence ID" value="CAB1460275.1"/>
    <property type="molecule type" value="Genomic_DNA"/>
</dbReference>
<gene>
    <name evidence="1" type="ORF">PLEPLA_LOCUS48126</name>
</gene>